<organism evidence="1 2">
    <name type="scientific">Schleiferilactobacillus perolens DSM 12744</name>
    <dbReference type="NCBI Taxonomy" id="1423792"/>
    <lineage>
        <taxon>Bacteria</taxon>
        <taxon>Bacillati</taxon>
        <taxon>Bacillota</taxon>
        <taxon>Bacilli</taxon>
        <taxon>Lactobacillales</taxon>
        <taxon>Lactobacillaceae</taxon>
        <taxon>Schleiferilactobacillus</taxon>
    </lineage>
</organism>
<protein>
    <submittedName>
        <fullName evidence="1">Uncharacterized protein</fullName>
    </submittedName>
</protein>
<dbReference type="EMBL" id="AZEC01000005">
    <property type="protein sequence ID" value="KRL13040.1"/>
    <property type="molecule type" value="Genomic_DNA"/>
</dbReference>
<evidence type="ECO:0000313" key="1">
    <source>
        <dbReference type="EMBL" id="KRL13040.1"/>
    </source>
</evidence>
<dbReference type="STRING" id="1423792.FD09_GL002580"/>
<accession>A0A0R1MY40</accession>
<keyword evidence="2" id="KW-1185">Reference proteome</keyword>
<comment type="caution">
    <text evidence="1">The sequence shown here is derived from an EMBL/GenBank/DDBJ whole genome shotgun (WGS) entry which is preliminary data.</text>
</comment>
<dbReference type="Proteomes" id="UP000051330">
    <property type="component" value="Unassembled WGS sequence"/>
</dbReference>
<proteinExistence type="predicted"/>
<gene>
    <name evidence="1" type="ORF">FD09_GL002580</name>
</gene>
<dbReference type="RefSeq" id="WP_057819996.1">
    <property type="nucleotide sequence ID" value="NZ_AZEC01000005.1"/>
</dbReference>
<evidence type="ECO:0000313" key="2">
    <source>
        <dbReference type="Proteomes" id="UP000051330"/>
    </source>
</evidence>
<dbReference type="PATRIC" id="fig|1423792.3.peg.2631"/>
<sequence>MEQIIALERVNAPRKDPRWKPIRKALREDPVNKKVTKPKLAHNIVEKREARLARMRRYSELIKAGLHVMDMSFVLGVSSTTVTSDLRYGHFEVLPHRYWRVTNLETGEVNYPESRSAVYKMVRLGRNRLVLNDGDLDTTVRNWRVQHGRWYQDGAGNWREPHVPTNTPTKASNLRAQAKGKQIEAIQKCLKLGYSKAEIGDLVGLQPKSVWRIIRENKLTVYPVAHYLGYQLVDRSTHYFISLNEARDKSGIMSLRWKLRMIPRVTENGWRISQGIWVNYDNEWHEVER</sequence>
<dbReference type="OrthoDB" id="2333821at2"/>
<dbReference type="AlphaFoldDB" id="A0A0R1MY40"/>
<reference evidence="1 2" key="1">
    <citation type="journal article" date="2015" name="Genome Announc.">
        <title>Expanding the biotechnology potential of lactobacilli through comparative genomics of 213 strains and associated genera.</title>
        <authorList>
            <person name="Sun Z."/>
            <person name="Harris H.M."/>
            <person name="McCann A."/>
            <person name="Guo C."/>
            <person name="Argimon S."/>
            <person name="Zhang W."/>
            <person name="Yang X."/>
            <person name="Jeffery I.B."/>
            <person name="Cooney J.C."/>
            <person name="Kagawa T.F."/>
            <person name="Liu W."/>
            <person name="Song Y."/>
            <person name="Salvetti E."/>
            <person name="Wrobel A."/>
            <person name="Rasinkangas P."/>
            <person name="Parkhill J."/>
            <person name="Rea M.C."/>
            <person name="O'Sullivan O."/>
            <person name="Ritari J."/>
            <person name="Douillard F.P."/>
            <person name="Paul Ross R."/>
            <person name="Yang R."/>
            <person name="Briner A.E."/>
            <person name="Felis G.E."/>
            <person name="de Vos W.M."/>
            <person name="Barrangou R."/>
            <person name="Klaenhammer T.R."/>
            <person name="Caufield P.W."/>
            <person name="Cui Y."/>
            <person name="Zhang H."/>
            <person name="O'Toole P.W."/>
        </authorList>
    </citation>
    <scope>NUCLEOTIDE SEQUENCE [LARGE SCALE GENOMIC DNA]</scope>
    <source>
        <strain evidence="1 2">DSM 12744</strain>
    </source>
</reference>
<name>A0A0R1MY40_9LACO</name>